<accession>A0ABS2JVZ0</accession>
<dbReference type="Proteomes" id="UP001430065">
    <property type="component" value="Unassembled WGS sequence"/>
</dbReference>
<dbReference type="InterPro" id="IPR021733">
    <property type="entry name" value="DUF3304"/>
</dbReference>
<dbReference type="PROSITE" id="PS51257">
    <property type="entry name" value="PROKAR_LIPOPROTEIN"/>
    <property type="match status" value="1"/>
</dbReference>
<comment type="caution">
    <text evidence="1">The sequence shown here is derived from an EMBL/GenBank/DDBJ whole genome shotgun (WGS) entry which is preliminary data.</text>
</comment>
<dbReference type="Pfam" id="PF11745">
    <property type="entry name" value="DUF3304"/>
    <property type="match status" value="1"/>
</dbReference>
<protein>
    <submittedName>
        <fullName evidence="1">DUF3304 domain-containing protein</fullName>
    </submittedName>
</protein>
<gene>
    <name evidence="1" type="ORF">ISP20_18590</name>
</gene>
<evidence type="ECO:0000313" key="2">
    <source>
        <dbReference type="Proteomes" id="UP001430065"/>
    </source>
</evidence>
<keyword evidence="2" id="KW-1185">Reference proteome</keyword>
<organism evidence="1 2">
    <name type="scientific">Dyella kyungheensis</name>
    <dbReference type="NCBI Taxonomy" id="1242174"/>
    <lineage>
        <taxon>Bacteria</taxon>
        <taxon>Pseudomonadati</taxon>
        <taxon>Pseudomonadota</taxon>
        <taxon>Gammaproteobacteria</taxon>
        <taxon>Lysobacterales</taxon>
        <taxon>Rhodanobacteraceae</taxon>
        <taxon>Dyella</taxon>
    </lineage>
</organism>
<name>A0ABS2JVZ0_9GAMM</name>
<reference evidence="1 2" key="1">
    <citation type="submission" date="2020-10" db="EMBL/GenBank/DDBJ databases">
        <title>Phylogeny of dyella-like bacteria.</title>
        <authorList>
            <person name="Fu J."/>
        </authorList>
    </citation>
    <scope>NUCLEOTIDE SEQUENCE [LARGE SCALE GENOMIC DNA]</scope>
    <source>
        <strain evidence="1 2">THG-B117</strain>
    </source>
</reference>
<proteinExistence type="predicted"/>
<dbReference type="EMBL" id="JADIKC010000009">
    <property type="protein sequence ID" value="MBM7123183.1"/>
    <property type="molecule type" value="Genomic_DNA"/>
</dbReference>
<evidence type="ECO:0000313" key="1">
    <source>
        <dbReference type="EMBL" id="MBM7123183.1"/>
    </source>
</evidence>
<sequence length="166" mass="18660">MRQWMLALWLCVGLAACREPQEDTVGAGLTGIDHLADHLSVQEFSVDGHSGFQAGKGGSMVCCVSLPRQWHPGMSVMVRWNVTNWRDCHGEEFERRVPVERYDEVGTVWVHFLSDGSVRVVSANPGPGNPAYAGPHDPIPQKFPWKNREWIARCFGEQKAKEIFND</sequence>